<accession>A0ABP8N264</accession>
<evidence type="ECO:0000313" key="2">
    <source>
        <dbReference type="Proteomes" id="UP001500840"/>
    </source>
</evidence>
<protein>
    <submittedName>
        <fullName evidence="1">Uncharacterized protein</fullName>
    </submittedName>
</protein>
<organism evidence="1 2">
    <name type="scientific">Novipirellula rosea</name>
    <dbReference type="NCBI Taxonomy" id="1031540"/>
    <lineage>
        <taxon>Bacteria</taxon>
        <taxon>Pseudomonadati</taxon>
        <taxon>Planctomycetota</taxon>
        <taxon>Planctomycetia</taxon>
        <taxon>Pirellulales</taxon>
        <taxon>Pirellulaceae</taxon>
        <taxon>Novipirellula</taxon>
    </lineage>
</organism>
<evidence type="ECO:0000313" key="1">
    <source>
        <dbReference type="EMBL" id="GAA4457952.1"/>
    </source>
</evidence>
<dbReference type="Proteomes" id="UP001500840">
    <property type="component" value="Unassembled WGS sequence"/>
</dbReference>
<reference evidence="2" key="1">
    <citation type="journal article" date="2019" name="Int. J. Syst. Evol. Microbiol.">
        <title>The Global Catalogue of Microorganisms (GCM) 10K type strain sequencing project: providing services to taxonomists for standard genome sequencing and annotation.</title>
        <authorList>
            <consortium name="The Broad Institute Genomics Platform"/>
            <consortium name="The Broad Institute Genome Sequencing Center for Infectious Disease"/>
            <person name="Wu L."/>
            <person name="Ma J."/>
        </authorList>
    </citation>
    <scope>NUCLEOTIDE SEQUENCE [LARGE SCALE GENOMIC DNA]</scope>
    <source>
        <strain evidence="2">JCM 17759</strain>
    </source>
</reference>
<proteinExistence type="predicted"/>
<comment type="caution">
    <text evidence="1">The sequence shown here is derived from an EMBL/GenBank/DDBJ whole genome shotgun (WGS) entry which is preliminary data.</text>
</comment>
<sequence>MIHVILLLVVTVVFFAVGFAVHSRAVEQSRVANAFDYLEDIQFSQHLHFVRTGKYANRLADLDLSIPSPAYFAVGEIKISRHDGVFPGWELQLHRAGAAPLFGPYAITFNGAGFDASQSSVEASILPYDPGHVRINRVSTLAILR</sequence>
<gene>
    <name evidence="1" type="ORF">GCM10023156_35470</name>
</gene>
<name>A0ABP8N264_9BACT</name>
<dbReference type="EMBL" id="BAABGA010000043">
    <property type="protein sequence ID" value="GAA4457952.1"/>
    <property type="molecule type" value="Genomic_DNA"/>
</dbReference>
<dbReference type="RefSeq" id="WP_339946466.1">
    <property type="nucleotide sequence ID" value="NZ_BAABGA010000043.1"/>
</dbReference>
<keyword evidence="2" id="KW-1185">Reference proteome</keyword>